<dbReference type="GeneID" id="94350985"/>
<protein>
    <submittedName>
        <fullName evidence="2">Uncharacterized protein</fullName>
    </submittedName>
</protein>
<comment type="caution">
    <text evidence="2">The sequence shown here is derived from an EMBL/GenBank/DDBJ whole genome shotgun (WGS) entry which is preliminary data.</text>
</comment>
<dbReference type="AlphaFoldDB" id="A0A976FNS6"/>
<dbReference type="KEGG" id="blac:94350985"/>
<accession>A0A976FNS6</accession>
<proteinExistence type="predicted"/>
<dbReference type="RefSeq" id="XP_067819305.1">
    <property type="nucleotide sequence ID" value="XM_067965314.1"/>
</dbReference>
<sequence length="544" mass="60716">MESAAFFSARPTALETTLNEHLKNNVIPFLSPANNTLSSNNLKTVKTELLDSLKRFKEECEITKKKAGAHEDWAMNHVTQIRDDASIQKLFDTLVLAKSINSKSKYLKEVIRAVFEPKSHLDPENAQGWFKFSRDPKNTPEEAAEKLFTSSNLAMLTWFVTYKRIDRPNLYLATALLLPFGDSLKPMLDFAMKKGYSDLAGKIMNGLEHSIPDVVDFLLFSRELGNPIFSKKMEIAVAYAEQSGDEGLQSLVVKLRQLYENSLTKYIMWALDVDENDAMALKIQKWATVDKPSVPSTTLTNHASPVVVDLTPPNVEDPIPMLTEKTDTVSAQKKISKTIARCFPASKTRKVTTSTNLPSIEATKIENPTVKASHTDSVVEPETINHLKASHTDSVVEPETINHLKGTATDNPSIRESLEAIHKDSMVEPKTIDHLKGSAKENSLIRESPAMHSESEVKSHLPSVDDTIEIHADEISPHKPSPVRNGPESSRTSTHVVDPPSDGAVPPKSVLSTIRRWFSNFWAKLRSIFKKSDNVVNDDHKLRH</sequence>
<keyword evidence="3" id="KW-1185">Reference proteome</keyword>
<gene>
    <name evidence="2" type="ORF">CCR75_007253</name>
</gene>
<evidence type="ECO:0000313" key="2">
    <source>
        <dbReference type="EMBL" id="TDH69806.1"/>
    </source>
</evidence>
<organism evidence="2 3">
    <name type="scientific">Bremia lactucae</name>
    <name type="common">Lettuce downy mildew</name>
    <dbReference type="NCBI Taxonomy" id="4779"/>
    <lineage>
        <taxon>Eukaryota</taxon>
        <taxon>Sar</taxon>
        <taxon>Stramenopiles</taxon>
        <taxon>Oomycota</taxon>
        <taxon>Peronosporomycetes</taxon>
        <taxon>Peronosporales</taxon>
        <taxon>Peronosporaceae</taxon>
        <taxon>Bremia</taxon>
    </lineage>
</organism>
<dbReference type="Proteomes" id="UP000294530">
    <property type="component" value="Unassembled WGS sequence"/>
</dbReference>
<reference evidence="2 3" key="1">
    <citation type="journal article" date="2021" name="Genome Biol.">
        <title>AFLAP: assembly-free linkage analysis pipeline using k-mers from genome sequencing data.</title>
        <authorList>
            <person name="Fletcher K."/>
            <person name="Zhang L."/>
            <person name="Gil J."/>
            <person name="Han R."/>
            <person name="Cavanaugh K."/>
            <person name="Michelmore R."/>
        </authorList>
    </citation>
    <scope>NUCLEOTIDE SEQUENCE [LARGE SCALE GENOMIC DNA]</scope>
    <source>
        <strain evidence="2 3">SF5</strain>
    </source>
</reference>
<name>A0A976FNS6_BRELC</name>
<evidence type="ECO:0000313" key="3">
    <source>
        <dbReference type="Proteomes" id="UP000294530"/>
    </source>
</evidence>
<dbReference type="EMBL" id="SHOA02000007">
    <property type="protein sequence ID" value="TDH69806.1"/>
    <property type="molecule type" value="Genomic_DNA"/>
</dbReference>
<evidence type="ECO:0000256" key="1">
    <source>
        <dbReference type="SAM" id="MobiDB-lite"/>
    </source>
</evidence>
<feature type="region of interest" description="Disordered" evidence="1">
    <location>
        <begin position="473"/>
        <end position="508"/>
    </location>
</feature>